<dbReference type="PANTHER" id="PTHR43105:SF9">
    <property type="entry name" value="NADPH-FE(3+) OXIDOREDUCTASE SUBUNIT ALPHA"/>
    <property type="match status" value="1"/>
</dbReference>
<evidence type="ECO:0000256" key="6">
    <source>
        <dbReference type="ARBA" id="ARBA00022723"/>
    </source>
</evidence>
<dbReference type="InterPro" id="IPR007419">
    <property type="entry name" value="BFD-like_2Fe2S-bd_dom"/>
</dbReference>
<dbReference type="Pfam" id="PF04324">
    <property type="entry name" value="Fer2_BFD"/>
    <property type="match status" value="1"/>
</dbReference>
<comment type="cofactor">
    <cofactor evidence="2">
        <name>[4Fe-4S] cluster</name>
        <dbReference type="ChEBI" id="CHEBI:49883"/>
    </cofactor>
</comment>
<dbReference type="Gene3D" id="3.40.50.740">
    <property type="match status" value="1"/>
</dbReference>
<keyword evidence="5" id="KW-0500">Molybdenum</keyword>
<evidence type="ECO:0000256" key="1">
    <source>
        <dbReference type="ARBA" id="ARBA00001942"/>
    </source>
</evidence>
<dbReference type="Pfam" id="PF01568">
    <property type="entry name" value="Molydop_binding"/>
    <property type="match status" value="1"/>
</dbReference>
<dbReference type="InterPro" id="IPR050123">
    <property type="entry name" value="Prok_molybdopt-oxidoreductase"/>
</dbReference>
<dbReference type="CDD" id="cd02754">
    <property type="entry name" value="MopB_Nitrate-R-NapA-like"/>
    <property type="match status" value="1"/>
</dbReference>
<dbReference type="Gene3D" id="2.40.40.20">
    <property type="match status" value="1"/>
</dbReference>
<dbReference type="GO" id="GO:0051539">
    <property type="term" value="F:4 iron, 4 sulfur cluster binding"/>
    <property type="evidence" value="ECO:0007669"/>
    <property type="project" value="UniProtKB-KW"/>
</dbReference>
<dbReference type="AlphaFoldDB" id="A0A4Y7XH91"/>
<evidence type="ECO:0000256" key="5">
    <source>
        <dbReference type="ARBA" id="ARBA00022505"/>
    </source>
</evidence>
<dbReference type="PANTHER" id="PTHR43105">
    <property type="entry name" value="RESPIRATORY NITRATE REDUCTASE"/>
    <property type="match status" value="1"/>
</dbReference>
<dbReference type="Gene3D" id="2.20.25.90">
    <property type="entry name" value="ADC-like domains"/>
    <property type="match status" value="1"/>
</dbReference>
<dbReference type="SUPFAM" id="SSF50692">
    <property type="entry name" value="ADC-like"/>
    <property type="match status" value="1"/>
</dbReference>
<sequence>MNSIVSKPITVHQTLDTAQSTHTTCPYCGVGCGVEVRKTKNSLTHNHQVNGIVGHPANQGRLCVKGSSLAETIGTKSRLLFPQFQANGQTEQVLWSQALDKIANTFKATIEQHGADSVAFYVSGQLLTEDYYVANKFVKGFLGTANIDTNSRLCMSSAVAGHKRAFGEDIVPGCYEDFELADMIVLVGSNTAWCHPVLFQRIAKAKESNPDLCVVVIDPRHTATCDIADIHLPLLSGTDVALFNGLLHWLHQHGAQDHQFVTAHTQGLSDALKQAGEHRDTKALAELCGVQLQNLEAFFKKFAQTEKVITLFSMGVNQSSQGTDKVNSIINCHLYTGRIGKPGMGPFSMTGQPNAMGGREVGGLANMLAAHMELNNPVQRDRVQRFWQSPLIASENGLKAVELFEAVEAGRIKAIWIMATNPVVSLPNADQVKRALSNCDFVVVSDITAKTDTTAYADVLLPALGWGEKDGTVTNSERCISRQRAFLNAPGEAMPDWWAISQVAKRMGFDSAFDYHHPSEIFDEHARLSAFENLSSESDTYDVSAAQAENLVLAMSNSNPSTNFDFRYFNLKGLCGLSKAAYDALPPLQWPVLTPYQGTSRVLTNHRFSHPDGKARFISVKYEPPRHKASRDYPLALNSGRIRDQWHTMTRTGLAPTLGSHIPEPFIDMHPNDALSFGIKQNELARLHSQWGTLVARVQCSGNMRRGQVFVPIHWTAQTASDARVGALVNPVVDPVSGEPEFKHTPVRIEPFHVQWQGVAYSRYALNLEQAAWWTQIQTQAALRYELAGRQRINTVTEHGKALLLSHRALAEMVHNNQADWLEYSDHSSGIYHAAIMVDSQIQACIYIAPRELLPNREWIASLFVKSRLSSRDRMAILAGAPLGSANDAGPLVCSCFKVGKNTILNAIREKGLTTPKEVTACVKAGGNCGSCVPEIRTLIATCLVES</sequence>
<keyword evidence="8" id="KW-0408">Iron</keyword>
<dbReference type="Gene3D" id="3.40.228.10">
    <property type="entry name" value="Dimethylsulfoxide Reductase, domain 2"/>
    <property type="match status" value="1"/>
</dbReference>
<accession>A0A4Y7XH91</accession>
<evidence type="ECO:0000256" key="7">
    <source>
        <dbReference type="ARBA" id="ARBA00023002"/>
    </source>
</evidence>
<feature type="domain" description="4Fe-4S Mo/W bis-MGD-type" evidence="11">
    <location>
        <begin position="18"/>
        <end position="77"/>
    </location>
</feature>
<dbReference type="SMART" id="SM00926">
    <property type="entry name" value="Molybdop_Fe4S4"/>
    <property type="match status" value="1"/>
</dbReference>
<dbReference type="RefSeq" id="WP_134243086.1">
    <property type="nucleotide sequence ID" value="NZ_SNTY01000005.1"/>
</dbReference>
<evidence type="ECO:0000256" key="8">
    <source>
        <dbReference type="ARBA" id="ARBA00023004"/>
    </source>
</evidence>
<dbReference type="GO" id="GO:0046872">
    <property type="term" value="F:metal ion binding"/>
    <property type="evidence" value="ECO:0007669"/>
    <property type="project" value="UniProtKB-KW"/>
</dbReference>
<dbReference type="InterPro" id="IPR009010">
    <property type="entry name" value="Asp_de-COase-like_dom_sf"/>
</dbReference>
<keyword evidence="10" id="KW-0534">Nitrate assimilation</keyword>
<dbReference type="Gene3D" id="1.10.10.1100">
    <property type="entry name" value="BFD-like [2Fe-2S]-binding domain"/>
    <property type="match status" value="1"/>
</dbReference>
<dbReference type="GO" id="GO:0043546">
    <property type="term" value="F:molybdopterin cofactor binding"/>
    <property type="evidence" value="ECO:0007669"/>
    <property type="project" value="InterPro"/>
</dbReference>
<dbReference type="GO" id="GO:0016020">
    <property type="term" value="C:membrane"/>
    <property type="evidence" value="ECO:0007669"/>
    <property type="project" value="TreeGrafter"/>
</dbReference>
<evidence type="ECO:0000256" key="9">
    <source>
        <dbReference type="ARBA" id="ARBA00023014"/>
    </source>
</evidence>
<evidence type="ECO:0000256" key="2">
    <source>
        <dbReference type="ARBA" id="ARBA00001966"/>
    </source>
</evidence>
<comment type="caution">
    <text evidence="12">The sequence shown here is derived from an EMBL/GenBank/DDBJ whole genome shotgun (WGS) entry which is preliminary data.</text>
</comment>
<reference evidence="12 13" key="1">
    <citation type="submission" date="2019-03" db="EMBL/GenBank/DDBJ databases">
        <title>Alkanindiges illinoisensis: a potential pathogenic isolated from ascites of a gastric cancer patient with abdominal metastasis.</title>
        <authorList>
            <person name="Hu X."/>
            <person name="Yang B."/>
            <person name="Yan X."/>
            <person name="Lin L."/>
            <person name="Zhao H."/>
            <person name="Zhou F."/>
            <person name="Su B."/>
            <person name="Chen J."/>
            <person name="Rui Y."/>
            <person name="Wang Q."/>
            <person name="Zheng L."/>
        </authorList>
    </citation>
    <scope>NUCLEOTIDE SEQUENCE [LARGE SCALE GENOMIC DNA]</scope>
    <source>
        <strain evidence="12 13">NFYY 23406</strain>
    </source>
</reference>
<evidence type="ECO:0000256" key="4">
    <source>
        <dbReference type="ARBA" id="ARBA00022485"/>
    </source>
</evidence>
<dbReference type="InterPro" id="IPR006656">
    <property type="entry name" value="Mopterin_OxRdtase"/>
</dbReference>
<keyword evidence="7" id="KW-0560">Oxidoreductase</keyword>
<keyword evidence="6" id="KW-0479">Metal-binding</keyword>
<comment type="cofactor">
    <cofactor evidence="1">
        <name>Mo-bis(molybdopterin guanine dinucleotide)</name>
        <dbReference type="ChEBI" id="CHEBI:60539"/>
    </cofactor>
</comment>
<dbReference type="PROSITE" id="PS00551">
    <property type="entry name" value="MOLYBDOPTERIN_PROK_1"/>
    <property type="match status" value="1"/>
</dbReference>
<protein>
    <submittedName>
        <fullName evidence="12">Nitrate reductase</fullName>
    </submittedName>
</protein>
<dbReference type="EMBL" id="SNTY01000005">
    <property type="protein sequence ID" value="TEU30713.1"/>
    <property type="molecule type" value="Genomic_DNA"/>
</dbReference>
<dbReference type="Proteomes" id="UP000297834">
    <property type="component" value="Unassembled WGS sequence"/>
</dbReference>
<name>A0A4Y7XH91_9GAMM</name>
<dbReference type="CDD" id="cd02791">
    <property type="entry name" value="MopB_CT_Nitrate-R-NapA-like"/>
    <property type="match status" value="1"/>
</dbReference>
<evidence type="ECO:0000259" key="11">
    <source>
        <dbReference type="PROSITE" id="PS51669"/>
    </source>
</evidence>
<dbReference type="STRING" id="1120977.GCA_000619845_01010"/>
<dbReference type="OrthoDB" id="9816402at2"/>
<dbReference type="GO" id="GO:1990204">
    <property type="term" value="C:oxidoreductase complex"/>
    <property type="evidence" value="ECO:0007669"/>
    <property type="project" value="UniProtKB-ARBA"/>
</dbReference>
<proteinExistence type="inferred from homology"/>
<evidence type="ECO:0000256" key="3">
    <source>
        <dbReference type="ARBA" id="ARBA00008747"/>
    </source>
</evidence>
<dbReference type="InterPro" id="IPR006657">
    <property type="entry name" value="MoPterin_dinucl-bd_dom"/>
</dbReference>
<evidence type="ECO:0000313" key="13">
    <source>
        <dbReference type="Proteomes" id="UP000297834"/>
    </source>
</evidence>
<keyword evidence="13" id="KW-1185">Reference proteome</keyword>
<dbReference type="GO" id="GO:0045333">
    <property type="term" value="P:cellular respiration"/>
    <property type="evidence" value="ECO:0007669"/>
    <property type="project" value="UniProtKB-ARBA"/>
</dbReference>
<dbReference type="InterPro" id="IPR041957">
    <property type="entry name" value="CT_Nitrate-R-NapA-like"/>
</dbReference>
<keyword evidence="4" id="KW-0004">4Fe-4S</keyword>
<dbReference type="InterPro" id="IPR041854">
    <property type="entry name" value="BFD-like_2Fe2S-bd_dom_sf"/>
</dbReference>
<evidence type="ECO:0000313" key="12">
    <source>
        <dbReference type="EMBL" id="TEU30713.1"/>
    </source>
</evidence>
<dbReference type="GO" id="GO:0016491">
    <property type="term" value="F:oxidoreductase activity"/>
    <property type="evidence" value="ECO:0007669"/>
    <property type="project" value="UniProtKB-KW"/>
</dbReference>
<dbReference type="InterPro" id="IPR006963">
    <property type="entry name" value="Mopterin_OxRdtase_4Fe-4S_dom"/>
</dbReference>
<dbReference type="Pfam" id="PF04879">
    <property type="entry name" value="Molybdop_Fe4S4"/>
    <property type="match status" value="1"/>
</dbReference>
<dbReference type="GO" id="GO:0042128">
    <property type="term" value="P:nitrate assimilation"/>
    <property type="evidence" value="ECO:0007669"/>
    <property type="project" value="UniProtKB-KW"/>
</dbReference>
<organism evidence="12 13">
    <name type="scientific">Alkanindiges illinoisensis</name>
    <dbReference type="NCBI Taxonomy" id="197183"/>
    <lineage>
        <taxon>Bacteria</taxon>
        <taxon>Pseudomonadati</taxon>
        <taxon>Pseudomonadota</taxon>
        <taxon>Gammaproteobacteria</taxon>
        <taxon>Moraxellales</taxon>
        <taxon>Moraxellaceae</taxon>
        <taxon>Alkanindiges</taxon>
    </lineage>
</organism>
<keyword evidence="9" id="KW-0411">Iron-sulfur</keyword>
<evidence type="ECO:0000256" key="10">
    <source>
        <dbReference type="ARBA" id="ARBA00023063"/>
    </source>
</evidence>
<dbReference type="Pfam" id="PF00384">
    <property type="entry name" value="Molybdopterin"/>
    <property type="match status" value="1"/>
</dbReference>
<comment type="similarity">
    <text evidence="3">Belongs to the prokaryotic molybdopterin-containing oxidoreductase family. NasA/NapA/NarB subfamily.</text>
</comment>
<dbReference type="PROSITE" id="PS51669">
    <property type="entry name" value="4FE4S_MOW_BIS_MGD"/>
    <property type="match status" value="1"/>
</dbReference>
<gene>
    <name evidence="12" type="ORF">E2B99_00655</name>
</gene>
<dbReference type="InterPro" id="IPR027467">
    <property type="entry name" value="MopterinOxRdtase_cofactor_BS"/>
</dbReference>
<dbReference type="SUPFAM" id="SSF53706">
    <property type="entry name" value="Formate dehydrogenase/DMSO reductase, domains 1-3"/>
    <property type="match status" value="1"/>
</dbReference>